<comment type="caution">
    <text evidence="2">The sequence shown here is derived from an EMBL/GenBank/DDBJ whole genome shotgun (WGS) entry which is preliminary data.</text>
</comment>
<accession>A0A7J8D7E9</accession>
<sequence>MQAARRADGRSRRRLERTSRAWVFGDWAAAAARRRVHPQAARRGLRSWAHGAFQHHGQVAGPRRTAHPAASPWGVMRLFPARFSSWSVHPAAPRPLPRRRRRLTSSGPRVAPGMCCPGAKKMLQAPRKTVAPAFQNNPPPSPAT</sequence>
<protein>
    <submittedName>
        <fullName evidence="2">Uncharacterized protein</fullName>
    </submittedName>
</protein>
<evidence type="ECO:0000313" key="2">
    <source>
        <dbReference type="EMBL" id="KAF6418869.1"/>
    </source>
</evidence>
<gene>
    <name evidence="2" type="ORF">HJG63_008869</name>
</gene>
<proteinExistence type="predicted"/>
<organism evidence="2 3">
    <name type="scientific">Rousettus aegyptiacus</name>
    <name type="common">Egyptian fruit bat</name>
    <name type="synonym">Pteropus aegyptiacus</name>
    <dbReference type="NCBI Taxonomy" id="9407"/>
    <lineage>
        <taxon>Eukaryota</taxon>
        <taxon>Metazoa</taxon>
        <taxon>Chordata</taxon>
        <taxon>Craniata</taxon>
        <taxon>Vertebrata</taxon>
        <taxon>Euteleostomi</taxon>
        <taxon>Mammalia</taxon>
        <taxon>Eutheria</taxon>
        <taxon>Laurasiatheria</taxon>
        <taxon>Chiroptera</taxon>
        <taxon>Yinpterochiroptera</taxon>
        <taxon>Pteropodoidea</taxon>
        <taxon>Pteropodidae</taxon>
        <taxon>Rousettinae</taxon>
        <taxon>Rousettus</taxon>
    </lineage>
</organism>
<dbReference type="AlphaFoldDB" id="A0A7J8D7E9"/>
<dbReference type="Proteomes" id="UP000593571">
    <property type="component" value="Unassembled WGS sequence"/>
</dbReference>
<name>A0A7J8D7E9_ROUAE</name>
<evidence type="ECO:0000313" key="3">
    <source>
        <dbReference type="Proteomes" id="UP000593571"/>
    </source>
</evidence>
<evidence type="ECO:0000256" key="1">
    <source>
        <dbReference type="SAM" id="MobiDB-lite"/>
    </source>
</evidence>
<reference evidence="2 3" key="1">
    <citation type="journal article" date="2020" name="Nature">
        <title>Six reference-quality genomes reveal evolution of bat adaptations.</title>
        <authorList>
            <person name="Jebb D."/>
            <person name="Huang Z."/>
            <person name="Pippel M."/>
            <person name="Hughes G.M."/>
            <person name="Lavrichenko K."/>
            <person name="Devanna P."/>
            <person name="Winkler S."/>
            <person name="Jermiin L.S."/>
            <person name="Skirmuntt E.C."/>
            <person name="Katzourakis A."/>
            <person name="Burkitt-Gray L."/>
            <person name="Ray D.A."/>
            <person name="Sullivan K.A.M."/>
            <person name="Roscito J.G."/>
            <person name="Kirilenko B.M."/>
            <person name="Davalos L.M."/>
            <person name="Corthals A.P."/>
            <person name="Power M.L."/>
            <person name="Jones G."/>
            <person name="Ransome R.D."/>
            <person name="Dechmann D.K.N."/>
            <person name="Locatelli A.G."/>
            <person name="Puechmaille S.J."/>
            <person name="Fedrigo O."/>
            <person name="Jarvis E.D."/>
            <person name="Hiller M."/>
            <person name="Vernes S.C."/>
            <person name="Myers E.W."/>
            <person name="Teeling E.C."/>
        </authorList>
    </citation>
    <scope>NUCLEOTIDE SEQUENCE [LARGE SCALE GENOMIC DNA]</scope>
    <source>
        <strain evidence="2">MRouAeg1</strain>
        <tissue evidence="2">Muscle</tissue>
    </source>
</reference>
<dbReference type="EMBL" id="JACASE010000013">
    <property type="protein sequence ID" value="KAF6418869.1"/>
    <property type="molecule type" value="Genomic_DNA"/>
</dbReference>
<keyword evidence="3" id="KW-1185">Reference proteome</keyword>
<feature type="region of interest" description="Disordered" evidence="1">
    <location>
        <begin position="89"/>
        <end position="144"/>
    </location>
</feature>